<sequence>MENFNKKIKEKRLEEILFEKNILNELKIKFKIKIESLENKNILLNDSDDKLKLESINIDKESINIDKESINIDKESINIDKESINIDKESINIDKESIPNGNSKLNENILENVNKITKNKEIIKNNIKSLNKLKQSGKDVLDSIIMDELEFKKEKECMEINYKKKSKNISIYEKKKNNIQVIVNNLNLNLKNKENEIKKYKNEINNHSFSNVIERHSLIQENMNNLIFKKKIEKDRKLMILQLADENKNFIKLKENRKIERYRIKNDYMLNLDGGNVIDEMKKIDKTLKDFDKETNKLIFFLQNIINNLKKNIKRGIEMFDLKQSKKIYEKQKTKTVFNKIIEELILKKNKIINELTDYNKDLVFIQQNIDDQIKNLDIFNKENVAIEKEKNKLFYSKRKQLNEDIETNRELIETNNKELCSKNNKLEIEINQIKKNYYKTKSDAEKNKNIIKIKRREINNYILQNNITIQNETSEYNNKKINLEKRISYLEKRIENKVKSEDKK</sequence>
<evidence type="ECO:0000313" key="2">
    <source>
        <dbReference type="EMBL" id="QHU01401.1"/>
    </source>
</evidence>
<dbReference type="EMBL" id="MN740340">
    <property type="protein sequence ID" value="QHU01401.1"/>
    <property type="molecule type" value="Genomic_DNA"/>
</dbReference>
<proteinExistence type="predicted"/>
<organism evidence="2">
    <name type="scientific">viral metagenome</name>
    <dbReference type="NCBI Taxonomy" id="1070528"/>
    <lineage>
        <taxon>unclassified sequences</taxon>
        <taxon>metagenomes</taxon>
        <taxon>organismal metagenomes</taxon>
    </lineage>
</organism>
<feature type="coiled-coil region" evidence="1">
    <location>
        <begin position="106"/>
        <end position="133"/>
    </location>
</feature>
<dbReference type="AlphaFoldDB" id="A0A6C0J9C8"/>
<keyword evidence="1" id="KW-0175">Coiled coil</keyword>
<name>A0A6C0J9C8_9ZZZZ</name>
<reference evidence="2" key="1">
    <citation type="journal article" date="2020" name="Nature">
        <title>Giant virus diversity and host interactions through global metagenomics.</title>
        <authorList>
            <person name="Schulz F."/>
            <person name="Roux S."/>
            <person name="Paez-Espino D."/>
            <person name="Jungbluth S."/>
            <person name="Walsh D.A."/>
            <person name="Denef V.J."/>
            <person name="McMahon K.D."/>
            <person name="Konstantinidis K.T."/>
            <person name="Eloe-Fadrosh E.A."/>
            <person name="Kyrpides N.C."/>
            <person name="Woyke T."/>
        </authorList>
    </citation>
    <scope>NUCLEOTIDE SEQUENCE</scope>
    <source>
        <strain evidence="2">GVMAG-M-3300025860-25</strain>
    </source>
</reference>
<feature type="coiled-coil region" evidence="1">
    <location>
        <begin position="399"/>
        <end position="437"/>
    </location>
</feature>
<feature type="coiled-coil region" evidence="1">
    <location>
        <begin position="176"/>
        <end position="210"/>
    </location>
</feature>
<protein>
    <submittedName>
        <fullName evidence="2">Uncharacterized protein</fullName>
    </submittedName>
</protein>
<accession>A0A6C0J9C8</accession>
<evidence type="ECO:0000256" key="1">
    <source>
        <dbReference type="SAM" id="Coils"/>
    </source>
</evidence>